<sequence length="66" mass="6944">MIVSLSDRPSSRASPLPHLIGVNTDFVFTKIYCGSGLAREGTGTGNTKKQAKKGPEVLTPGPFALQ</sequence>
<evidence type="ECO:0000313" key="2">
    <source>
        <dbReference type="EMBL" id="PQP05897.1"/>
    </source>
</evidence>
<name>A0A2S8HTK7_9PSED</name>
<feature type="region of interest" description="Disordered" evidence="1">
    <location>
        <begin position="37"/>
        <end position="66"/>
    </location>
</feature>
<comment type="caution">
    <text evidence="2">The sequence shown here is derived from an EMBL/GenBank/DDBJ whole genome shotgun (WGS) entry which is preliminary data.</text>
</comment>
<evidence type="ECO:0000313" key="3">
    <source>
        <dbReference type="Proteomes" id="UP000239687"/>
    </source>
</evidence>
<dbReference type="AlphaFoldDB" id="A0A2S8HTK7"/>
<organism evidence="2 3">
    <name type="scientific">Pseudomonas frederiksbergensis</name>
    <dbReference type="NCBI Taxonomy" id="104087"/>
    <lineage>
        <taxon>Bacteria</taxon>
        <taxon>Pseudomonadati</taxon>
        <taxon>Pseudomonadota</taxon>
        <taxon>Gammaproteobacteria</taxon>
        <taxon>Pseudomonadales</taxon>
        <taxon>Pseudomonadaceae</taxon>
        <taxon>Pseudomonas</taxon>
    </lineage>
</organism>
<gene>
    <name evidence="2" type="ORF">C5612_04480</name>
</gene>
<proteinExistence type="predicted"/>
<reference evidence="2 3" key="1">
    <citation type="submission" date="2018-02" db="EMBL/GenBank/DDBJ databases">
        <title>Draft genome sequencing of Pseudomonas frederiksbergensis 11-D3.</title>
        <authorList>
            <person name="Zheng B.-X."/>
        </authorList>
    </citation>
    <scope>NUCLEOTIDE SEQUENCE [LARGE SCALE GENOMIC DNA]</scope>
    <source>
        <strain evidence="2 3">11-D3</strain>
    </source>
</reference>
<accession>A0A2S8HTK7</accession>
<evidence type="ECO:0000256" key="1">
    <source>
        <dbReference type="SAM" id="MobiDB-lite"/>
    </source>
</evidence>
<dbReference type="EMBL" id="PUIN01000002">
    <property type="protein sequence ID" value="PQP05897.1"/>
    <property type="molecule type" value="Genomic_DNA"/>
</dbReference>
<protein>
    <submittedName>
        <fullName evidence="2">Uncharacterized protein</fullName>
    </submittedName>
</protein>
<dbReference type="Proteomes" id="UP000239687">
    <property type="component" value="Unassembled WGS sequence"/>
</dbReference>